<dbReference type="Pfam" id="PF00135">
    <property type="entry name" value="COesterase"/>
    <property type="match status" value="1"/>
</dbReference>
<feature type="domain" description="Carboxylesterase type B" evidence="1">
    <location>
        <begin position="5"/>
        <end position="495"/>
    </location>
</feature>
<protein>
    <recommendedName>
        <fullName evidence="1">Carboxylesterase type B domain-containing protein</fullName>
    </recommendedName>
</protein>
<dbReference type="Gene3D" id="3.40.50.1820">
    <property type="entry name" value="alpha/beta hydrolase"/>
    <property type="match status" value="1"/>
</dbReference>
<sequence length="555" mass="60602">MDAFSIRFAEAPLGRLRWQAPQPPVINRNKTFEAREYSLKCPQNGYGLGLLTRPFNETGTSEDCLFLNVWAPAQASDEKLPVMLWIHGGGYGFGNGQYDFSDIINTNNNSFIGVAIQYRLGAFGFLSSDEVHRKGVPNAGLLDQQLALEWIQQYIHLFNGDKDQVTLAGESAGAGSAMLHAMAYGGTHGTKLFKNVFGASPYLPPQYGYKDWIPSQSYYAFAMAAGCNAKDPYLHNGTLPIFECLQARDSKTLINASMAVSSAGLYGAWAFAPVTDGDLVRERPSVQLAEGRVNGVNGLFGNNANEGYLFVPQVIRTEQALLEWLRVTFPLFSDADIKAVLEMYLSTNAPDNPKAPLFATNGVEGPTAVNQSSLSTGHQQRANLIYGEATFVLTRDEVCPSHWLAQAYTHKHSSCNDTAGKGYKYQFSIPPSIHASDVQAYFPTVPSLTAAAAGYFPEDFSKAFQTFIGNFVTKSKPGMVEDVGEWPVYDEANGAKQVDLNTTCPMYVPGDIKKMEAGYCEGGENAFAVVDSGTWEGERGRRCEFWKGVGARVPA</sequence>
<reference evidence="2 3" key="1">
    <citation type="journal article" date="2023" name="G3 (Bethesda)">
        <title>A chromosome-level genome assembly of Zasmidium syzygii isolated from banana leaves.</title>
        <authorList>
            <person name="van Westerhoven A.C."/>
            <person name="Mehrabi R."/>
            <person name="Talebi R."/>
            <person name="Steentjes M.B.F."/>
            <person name="Corcolon B."/>
            <person name="Chong P.A."/>
            <person name="Kema G.H.J."/>
            <person name="Seidl M.F."/>
        </authorList>
    </citation>
    <scope>NUCLEOTIDE SEQUENCE [LARGE SCALE GENOMIC DNA]</scope>
    <source>
        <strain evidence="2 3">P124</strain>
    </source>
</reference>
<dbReference type="PANTHER" id="PTHR11559">
    <property type="entry name" value="CARBOXYLESTERASE"/>
    <property type="match status" value="1"/>
</dbReference>
<accession>A0ABR0EIX1</accession>
<dbReference type="EMBL" id="JAXOVC010000005">
    <property type="protein sequence ID" value="KAK4500993.1"/>
    <property type="molecule type" value="Genomic_DNA"/>
</dbReference>
<dbReference type="SUPFAM" id="SSF53474">
    <property type="entry name" value="alpha/beta-Hydrolases"/>
    <property type="match status" value="1"/>
</dbReference>
<dbReference type="InterPro" id="IPR029058">
    <property type="entry name" value="AB_hydrolase_fold"/>
</dbReference>
<name>A0ABR0EIX1_ZASCE</name>
<dbReference type="PROSITE" id="PS00941">
    <property type="entry name" value="CARBOXYLESTERASE_B_2"/>
    <property type="match status" value="1"/>
</dbReference>
<dbReference type="Proteomes" id="UP001305779">
    <property type="component" value="Unassembled WGS sequence"/>
</dbReference>
<proteinExistence type="predicted"/>
<comment type="caution">
    <text evidence="2">The sequence shown here is derived from an EMBL/GenBank/DDBJ whole genome shotgun (WGS) entry which is preliminary data.</text>
</comment>
<dbReference type="InterPro" id="IPR019819">
    <property type="entry name" value="Carboxylesterase_B_CS"/>
</dbReference>
<dbReference type="InterPro" id="IPR050309">
    <property type="entry name" value="Type-B_Carboxylest/Lipase"/>
</dbReference>
<dbReference type="InterPro" id="IPR002018">
    <property type="entry name" value="CarbesteraseB"/>
</dbReference>
<organism evidence="2 3">
    <name type="scientific">Zasmidium cellare</name>
    <name type="common">Wine cellar mold</name>
    <name type="synonym">Racodium cellare</name>
    <dbReference type="NCBI Taxonomy" id="395010"/>
    <lineage>
        <taxon>Eukaryota</taxon>
        <taxon>Fungi</taxon>
        <taxon>Dikarya</taxon>
        <taxon>Ascomycota</taxon>
        <taxon>Pezizomycotina</taxon>
        <taxon>Dothideomycetes</taxon>
        <taxon>Dothideomycetidae</taxon>
        <taxon>Mycosphaerellales</taxon>
        <taxon>Mycosphaerellaceae</taxon>
        <taxon>Zasmidium</taxon>
    </lineage>
</organism>
<evidence type="ECO:0000313" key="3">
    <source>
        <dbReference type="Proteomes" id="UP001305779"/>
    </source>
</evidence>
<gene>
    <name evidence="2" type="ORF">PRZ48_006799</name>
</gene>
<keyword evidence="3" id="KW-1185">Reference proteome</keyword>
<evidence type="ECO:0000313" key="2">
    <source>
        <dbReference type="EMBL" id="KAK4500993.1"/>
    </source>
</evidence>
<evidence type="ECO:0000259" key="1">
    <source>
        <dbReference type="Pfam" id="PF00135"/>
    </source>
</evidence>